<name>A0A9P5VNJ4_9FUNG</name>
<dbReference type="AlphaFoldDB" id="A0A9P5VNJ4"/>
<accession>A0A9P5VNJ4</accession>
<feature type="region of interest" description="Disordered" evidence="6">
    <location>
        <begin position="36"/>
        <end position="72"/>
    </location>
</feature>
<evidence type="ECO:0000256" key="7">
    <source>
        <dbReference type="SAM" id="Phobius"/>
    </source>
</evidence>
<keyword evidence="5 7" id="KW-0472">Membrane</keyword>
<feature type="domain" description="Amino acid transporter transmembrane" evidence="8">
    <location>
        <begin position="101"/>
        <end position="488"/>
    </location>
</feature>
<feature type="transmembrane region" description="Helical" evidence="7">
    <location>
        <begin position="467"/>
        <end position="487"/>
    </location>
</feature>
<protein>
    <submittedName>
        <fullName evidence="9">Neutral amino acid transporter</fullName>
    </submittedName>
</protein>
<gene>
    <name evidence="9" type="primary">AVT3_1</name>
    <name evidence="9" type="ORF">BG006_002767</name>
</gene>
<evidence type="ECO:0000256" key="1">
    <source>
        <dbReference type="ARBA" id="ARBA00004141"/>
    </source>
</evidence>
<keyword evidence="4 7" id="KW-1133">Transmembrane helix</keyword>
<comment type="caution">
    <text evidence="9">The sequence shown here is derived from an EMBL/GenBank/DDBJ whole genome shotgun (WGS) entry which is preliminary data.</text>
</comment>
<dbReference type="GO" id="GO:0015179">
    <property type="term" value="F:L-amino acid transmembrane transporter activity"/>
    <property type="evidence" value="ECO:0007669"/>
    <property type="project" value="TreeGrafter"/>
</dbReference>
<evidence type="ECO:0000256" key="6">
    <source>
        <dbReference type="SAM" id="MobiDB-lite"/>
    </source>
</evidence>
<reference evidence="9" key="1">
    <citation type="journal article" date="2020" name="Fungal Divers.">
        <title>Resolving the Mortierellaceae phylogeny through synthesis of multi-gene phylogenetics and phylogenomics.</title>
        <authorList>
            <person name="Vandepol N."/>
            <person name="Liber J."/>
            <person name="Desiro A."/>
            <person name="Na H."/>
            <person name="Kennedy M."/>
            <person name="Barry K."/>
            <person name="Grigoriev I.V."/>
            <person name="Miller A.N."/>
            <person name="O'Donnell K."/>
            <person name="Stajich J.E."/>
            <person name="Bonito G."/>
        </authorList>
    </citation>
    <scope>NUCLEOTIDE SEQUENCE</scope>
    <source>
        <strain evidence="9">NVP1</strain>
    </source>
</reference>
<evidence type="ECO:0000256" key="3">
    <source>
        <dbReference type="ARBA" id="ARBA00022692"/>
    </source>
</evidence>
<feature type="transmembrane region" description="Helical" evidence="7">
    <location>
        <begin position="132"/>
        <end position="154"/>
    </location>
</feature>
<dbReference type="GO" id="GO:0005774">
    <property type="term" value="C:vacuolar membrane"/>
    <property type="evidence" value="ECO:0007669"/>
    <property type="project" value="TreeGrafter"/>
</dbReference>
<evidence type="ECO:0000256" key="4">
    <source>
        <dbReference type="ARBA" id="ARBA00022989"/>
    </source>
</evidence>
<organism evidence="9 10">
    <name type="scientific">Podila minutissima</name>
    <dbReference type="NCBI Taxonomy" id="64525"/>
    <lineage>
        <taxon>Eukaryota</taxon>
        <taxon>Fungi</taxon>
        <taxon>Fungi incertae sedis</taxon>
        <taxon>Mucoromycota</taxon>
        <taxon>Mortierellomycotina</taxon>
        <taxon>Mortierellomycetes</taxon>
        <taxon>Mortierellales</taxon>
        <taxon>Mortierellaceae</taxon>
        <taxon>Podila</taxon>
    </lineage>
</organism>
<dbReference type="Proteomes" id="UP000696485">
    <property type="component" value="Unassembled WGS sequence"/>
</dbReference>
<keyword evidence="10" id="KW-1185">Reference proteome</keyword>
<feature type="transmembrane region" description="Helical" evidence="7">
    <location>
        <begin position="319"/>
        <end position="342"/>
    </location>
</feature>
<feature type="transmembrane region" description="Helical" evidence="7">
    <location>
        <begin position="218"/>
        <end position="237"/>
    </location>
</feature>
<dbReference type="Pfam" id="PF01490">
    <property type="entry name" value="Aa_trans"/>
    <property type="match status" value="1"/>
</dbReference>
<comment type="similarity">
    <text evidence="2">Belongs to the amino acid/polyamine transporter 2 family.</text>
</comment>
<keyword evidence="3 7" id="KW-0812">Transmembrane</keyword>
<feature type="transmembrane region" description="Helical" evidence="7">
    <location>
        <begin position="175"/>
        <end position="198"/>
    </location>
</feature>
<evidence type="ECO:0000256" key="2">
    <source>
        <dbReference type="ARBA" id="ARBA00008066"/>
    </source>
</evidence>
<feature type="transmembrane region" description="Helical" evidence="7">
    <location>
        <begin position="366"/>
        <end position="387"/>
    </location>
</feature>
<feature type="compositionally biased region" description="Polar residues" evidence="6">
    <location>
        <begin position="36"/>
        <end position="46"/>
    </location>
</feature>
<evidence type="ECO:0000313" key="9">
    <source>
        <dbReference type="EMBL" id="KAF9334055.1"/>
    </source>
</evidence>
<dbReference type="InterPro" id="IPR013057">
    <property type="entry name" value="AA_transpt_TM"/>
</dbReference>
<feature type="transmembrane region" description="Helical" evidence="7">
    <location>
        <begin position="286"/>
        <end position="307"/>
    </location>
</feature>
<dbReference type="EMBL" id="JAAAUY010000169">
    <property type="protein sequence ID" value="KAF9334055.1"/>
    <property type="molecule type" value="Genomic_DNA"/>
</dbReference>
<feature type="transmembrane region" description="Helical" evidence="7">
    <location>
        <begin position="433"/>
        <end position="455"/>
    </location>
</feature>
<dbReference type="Gene3D" id="1.20.1740.10">
    <property type="entry name" value="Amino acid/polyamine transporter I"/>
    <property type="match status" value="1"/>
</dbReference>
<dbReference type="PANTHER" id="PTHR22950">
    <property type="entry name" value="AMINO ACID TRANSPORTER"/>
    <property type="match status" value="1"/>
</dbReference>
<evidence type="ECO:0000313" key="10">
    <source>
        <dbReference type="Proteomes" id="UP000696485"/>
    </source>
</evidence>
<feature type="transmembrane region" description="Helical" evidence="7">
    <location>
        <begin position="249"/>
        <end position="266"/>
    </location>
</feature>
<comment type="subcellular location">
    <subcellularLocation>
        <location evidence="1">Membrane</location>
        <topology evidence="1">Multi-pass membrane protein</topology>
    </subcellularLocation>
</comment>
<evidence type="ECO:0000256" key="5">
    <source>
        <dbReference type="ARBA" id="ARBA00023136"/>
    </source>
</evidence>
<evidence type="ECO:0000259" key="8">
    <source>
        <dbReference type="Pfam" id="PF01490"/>
    </source>
</evidence>
<sequence>MYDNFGGSRSRRNSLVGDNLYSNAELGIRGRLSSRTSSYVGGSTERSSGKKSHHQSTATSEESIRPGIVGNSSCANNVIREDSLDSGDTGGSDESIPIKGNISAVKAGFLLIKAFIGTGILFLPRAFSRGGILFSCVTLALVAIVCFFAFLLLVKVRLVIRENFQDMGGVLYGKWMRVAVLLSVALSQIGFVCAYLIFVSQNLDAVVQTFTKCTFHKISQKYYILIPLVVLIPLVLIRRMSILSIPSMFANLFIIFGIVYLWYFSINNLVHHGAGPNINLFNKDDFALLIGTAVFSYEGIGLVIPITESMAEPEKFPRVLAITMTIVTVIFTSVGALCYAAFGRNVQTIVLLNLPIQGGMTVTVEILYSLAIILSVPLMLSPASRIFEHGIFGTRSGGQHLKVKMRKNLLRIVLICLCAVLSFAIGGPNLEKFVSFVGSVACMPLCFIFPALFHYRACAKTVGAKIIDALLCLLGVAAMVFTLYITIQNWFVVTVPGAEFDRCAAFAA</sequence>
<feature type="transmembrane region" description="Helical" evidence="7">
    <location>
        <begin position="408"/>
        <end position="427"/>
    </location>
</feature>
<feature type="transmembrane region" description="Helical" evidence="7">
    <location>
        <begin position="107"/>
        <end position="126"/>
    </location>
</feature>
<dbReference type="PANTHER" id="PTHR22950:SF666">
    <property type="entry name" value="VACUOLAR AMINO ACID TRANSPORTER 4"/>
    <property type="match status" value="1"/>
</dbReference>
<proteinExistence type="inferred from homology"/>